<protein>
    <submittedName>
        <fullName evidence="2">Uncharacterized protein</fullName>
    </submittedName>
</protein>
<evidence type="ECO:0000313" key="2">
    <source>
        <dbReference type="EMBL" id="MBK1875702.1"/>
    </source>
</evidence>
<reference evidence="2" key="1">
    <citation type="submission" date="2021-01" db="EMBL/GenBank/DDBJ databases">
        <title>Modified the classification status of verrucomicrobia.</title>
        <authorList>
            <person name="Feng X."/>
        </authorList>
    </citation>
    <scope>NUCLEOTIDE SEQUENCE</scope>
    <source>
        <strain evidence="2">KCTC 13126</strain>
    </source>
</reference>
<sequence length="432" mass="45492">MNAIQSTLISIAMKYSAISRTFVTTLALLTLAFAASSLQGASDTPPNRMTVQSYITDDGGTPLGNAAPVNKKMVFSLYNADTGGTVVFADEQIVTVDKGHFSVVLGEGSEVSGQNHELSTAFSGSDASDRFLEIQVSDTDGSNAQTLSPRLRLLPSAYAFLASYANEAAKVSSDGIDTAAIKNGAITSDKVAINSLVADDLAADSVGASELAPNSVASENIINGTIALADMGSNSVNSSNIVNDSIGYWDIAPNAVGQSELGNNAVTSSHVVDNSLGAADIGSNSIGQSELAPNAVTGGHIYSNTITSSDIATNGVRGNEIVGGLFEYQQVYIGSGTDFSYTFSSREVSQWWPILTGWSFGYGDLAEDGSGNLLELYWRKNGSGDWYITAKAKTHINNADVYLQIMWVPSRLVNDYNSTYKTRTRGGDQPQL</sequence>
<keyword evidence="3" id="KW-1185">Reference proteome</keyword>
<comment type="caution">
    <text evidence="2">The sequence shown here is derived from an EMBL/GenBank/DDBJ whole genome shotgun (WGS) entry which is preliminary data.</text>
</comment>
<name>A0A934RRS6_9BACT</name>
<keyword evidence="1" id="KW-0732">Signal</keyword>
<proteinExistence type="predicted"/>
<dbReference type="AlphaFoldDB" id="A0A934RRS6"/>
<evidence type="ECO:0000256" key="1">
    <source>
        <dbReference type="SAM" id="SignalP"/>
    </source>
</evidence>
<feature type="signal peptide" evidence="1">
    <location>
        <begin position="1"/>
        <end position="41"/>
    </location>
</feature>
<dbReference type="Proteomes" id="UP000617628">
    <property type="component" value="Unassembled WGS sequence"/>
</dbReference>
<feature type="chain" id="PRO_5037253365" evidence="1">
    <location>
        <begin position="42"/>
        <end position="432"/>
    </location>
</feature>
<accession>A0A934RRS6</accession>
<dbReference type="RefSeq" id="WP_200353921.1">
    <property type="nucleotide sequence ID" value="NZ_JAENIL010000003.1"/>
</dbReference>
<organism evidence="2 3">
    <name type="scientific">Pelagicoccus mobilis</name>
    <dbReference type="NCBI Taxonomy" id="415221"/>
    <lineage>
        <taxon>Bacteria</taxon>
        <taxon>Pseudomonadati</taxon>
        <taxon>Verrucomicrobiota</taxon>
        <taxon>Opitutia</taxon>
        <taxon>Puniceicoccales</taxon>
        <taxon>Pelagicoccaceae</taxon>
        <taxon>Pelagicoccus</taxon>
    </lineage>
</organism>
<gene>
    <name evidence="2" type="ORF">JIN87_02420</name>
</gene>
<evidence type="ECO:0000313" key="3">
    <source>
        <dbReference type="Proteomes" id="UP000617628"/>
    </source>
</evidence>
<dbReference type="EMBL" id="JAENIL010000003">
    <property type="protein sequence ID" value="MBK1875702.1"/>
    <property type="molecule type" value="Genomic_DNA"/>
</dbReference>